<gene>
    <name evidence="2" type="ORF">UU72_C0053G0009</name>
</gene>
<comment type="caution">
    <text evidence="2">The sequence shown here is derived from an EMBL/GenBank/DDBJ whole genome shotgun (WGS) entry which is preliminary data.</text>
</comment>
<keyword evidence="1" id="KW-0472">Membrane</keyword>
<dbReference type="EMBL" id="LCBS01000053">
    <property type="protein sequence ID" value="KKS14160.1"/>
    <property type="molecule type" value="Genomic_DNA"/>
</dbReference>
<name>A0A0G0WN06_UNCKA</name>
<reference evidence="2 3" key="1">
    <citation type="journal article" date="2015" name="Nature">
        <title>rRNA introns, odd ribosomes, and small enigmatic genomes across a large radiation of phyla.</title>
        <authorList>
            <person name="Brown C.T."/>
            <person name="Hug L.A."/>
            <person name="Thomas B.C."/>
            <person name="Sharon I."/>
            <person name="Castelle C.J."/>
            <person name="Singh A."/>
            <person name="Wilkins M.J."/>
            <person name="Williams K.H."/>
            <person name="Banfield J.F."/>
        </authorList>
    </citation>
    <scope>NUCLEOTIDE SEQUENCE [LARGE SCALE GENOMIC DNA]</scope>
</reference>
<dbReference type="Proteomes" id="UP000034163">
    <property type="component" value="Unassembled WGS sequence"/>
</dbReference>
<feature type="transmembrane region" description="Helical" evidence="1">
    <location>
        <begin position="6"/>
        <end position="25"/>
    </location>
</feature>
<evidence type="ECO:0000313" key="3">
    <source>
        <dbReference type="Proteomes" id="UP000034163"/>
    </source>
</evidence>
<keyword evidence="1" id="KW-0812">Transmembrane</keyword>
<proteinExistence type="predicted"/>
<evidence type="ECO:0000256" key="1">
    <source>
        <dbReference type="SAM" id="Phobius"/>
    </source>
</evidence>
<feature type="transmembrane region" description="Helical" evidence="1">
    <location>
        <begin position="64"/>
        <end position="85"/>
    </location>
</feature>
<organism evidence="2 3">
    <name type="scientific">candidate division WWE3 bacterium GW2011_GWB1_41_6</name>
    <dbReference type="NCBI Taxonomy" id="1619112"/>
    <lineage>
        <taxon>Bacteria</taxon>
        <taxon>Katanobacteria</taxon>
    </lineage>
</organism>
<evidence type="ECO:0000313" key="2">
    <source>
        <dbReference type="EMBL" id="KKS14160.1"/>
    </source>
</evidence>
<feature type="transmembrane region" description="Helical" evidence="1">
    <location>
        <begin position="32"/>
        <end position="58"/>
    </location>
</feature>
<feature type="non-terminal residue" evidence="2">
    <location>
        <position position="1"/>
    </location>
</feature>
<keyword evidence="1" id="KW-1133">Transmembrane helix</keyword>
<dbReference type="AlphaFoldDB" id="A0A0G0WN06"/>
<accession>A0A0G0WN06</accession>
<protein>
    <submittedName>
        <fullName evidence="2">Uncharacterized protein</fullName>
    </submittedName>
</protein>
<sequence>KMEIFGLTILAVVAIALFIVGLGIFKVNPMVGLIAGIGVFLVLLGVMLSAFGGVGFISTLLNNVWMQYLTIGSASYVIGTIVGMFF</sequence>